<proteinExistence type="inferred from homology"/>
<keyword evidence="7" id="KW-0966">Cell projection</keyword>
<evidence type="ECO:0000256" key="4">
    <source>
        <dbReference type="SAM" id="Coils"/>
    </source>
</evidence>
<dbReference type="InterPro" id="IPR042187">
    <property type="entry name" value="Flagellin_C_sub2"/>
</dbReference>
<reference evidence="7 8" key="1">
    <citation type="submission" date="2009-12" db="EMBL/GenBank/DDBJ databases">
        <title>Complete sequence of Thermotoga petrophila RKU-1.</title>
        <authorList>
            <consortium name="US DOE Joint Genome Institute"/>
            <person name="Lucas S."/>
            <person name="Copeland A."/>
            <person name="Lapidus A."/>
            <person name="Glavina del Rio T."/>
            <person name="Dalin E."/>
            <person name="Tice H."/>
            <person name="Bruce D."/>
            <person name="Goodwin L."/>
            <person name="Pitluck S."/>
            <person name="Munk A.C."/>
            <person name="Brettin T."/>
            <person name="Detter J.C."/>
            <person name="Han C."/>
            <person name="Tapia R."/>
            <person name="Larimer F."/>
            <person name="Land M."/>
            <person name="Hauser L."/>
            <person name="Kyrpides N."/>
            <person name="Mikhailova N."/>
            <person name="Nelson K.E."/>
            <person name="Gogarten J.P."/>
            <person name="Noll K.M."/>
        </authorList>
    </citation>
    <scope>NUCLEOTIDE SEQUENCE [LARGE SCALE GENOMIC DNA]</scope>
    <source>
        <strain evidence="8">ATCC BAA-489 / DSM 13996 / JCM 10882 / RKU-10</strain>
    </source>
</reference>
<keyword evidence="7" id="KW-0282">Flagellum</keyword>
<sequence>MRINHNISALNAWRNIDQTQYSMSKTLERLSSGLRINRAGDDAAGLAISEKMRGQIKGLNMAIKNAQDAISLIQTAEGALTEVHSILQRMRELAVQAASDTNTNVDREQIQKEIDQLREEIDRIARTTEFNTKKLLDGKLEGFRSQVDAKVVTGGNINVQLGTVSSKAVEGTYVIEVGQFNGTETSQLDVKITLFTAGGYSSTVVTITAGSATLGGITFKWDTNVLSINDFGGALPKNEVVDSAVVRVEAIYTAASQLIFQIGANEGHNMVAGIDDMSAAALGLTTTSLKVTTQDAAERAIMVVDAAIHRVSTARAALGAIQNRLEHTISNLGVAAENLTAAESRIRDADMAKEMMEFTKQQILLQSSMAMLAQSNTLPQNVLQLMR</sequence>
<keyword evidence="2 3" id="KW-0975">Bacterial flagellum</keyword>
<dbReference type="Pfam" id="PF00669">
    <property type="entry name" value="Flagellin_N"/>
    <property type="match status" value="1"/>
</dbReference>
<dbReference type="EMBL" id="CP001839">
    <property type="protein sequence ID" value="ADA66652.1"/>
    <property type="molecule type" value="Genomic_DNA"/>
</dbReference>
<feature type="domain" description="Flagellin N-terminal" evidence="5">
    <location>
        <begin position="3"/>
        <end position="139"/>
    </location>
</feature>
<dbReference type="Proteomes" id="UP000000940">
    <property type="component" value="Chromosome"/>
</dbReference>
<dbReference type="InterPro" id="IPR001492">
    <property type="entry name" value="Flagellin"/>
</dbReference>
<dbReference type="PRINTS" id="PR00207">
    <property type="entry name" value="FLAGELLIN"/>
</dbReference>
<keyword evidence="3" id="KW-0964">Secreted</keyword>
<comment type="similarity">
    <text evidence="1 3">Belongs to the bacterial flagellin family.</text>
</comment>
<keyword evidence="7" id="KW-0969">Cilium</keyword>
<dbReference type="Pfam" id="PF00700">
    <property type="entry name" value="Flagellin_C"/>
    <property type="match status" value="1"/>
</dbReference>
<evidence type="ECO:0000259" key="6">
    <source>
        <dbReference type="Pfam" id="PF00700"/>
    </source>
</evidence>
<organism evidence="7 8">
    <name type="scientific">Thermotoga petrophila (strain ATCC BAA-489 / DSM 13996 / JCM 10882 / RKU-10)</name>
    <name type="common">Thermotoga naphthophila</name>
    <dbReference type="NCBI Taxonomy" id="590168"/>
    <lineage>
        <taxon>Bacteria</taxon>
        <taxon>Thermotogati</taxon>
        <taxon>Thermotogota</taxon>
        <taxon>Thermotogae</taxon>
        <taxon>Thermotogales</taxon>
        <taxon>Thermotogaceae</taxon>
        <taxon>Thermotoga</taxon>
    </lineage>
</organism>
<protein>
    <recommendedName>
        <fullName evidence="3">Flagellin</fullName>
    </recommendedName>
</protein>
<keyword evidence="4" id="KW-0175">Coiled coil</keyword>
<gene>
    <name evidence="7" type="ordered locus">Tnap_0556</name>
</gene>
<dbReference type="InterPro" id="IPR001029">
    <property type="entry name" value="Flagellin_N"/>
</dbReference>
<dbReference type="RefSeq" id="WP_012896036.1">
    <property type="nucleotide sequence ID" value="NC_013642.1"/>
</dbReference>
<accession>D2C6R6</accession>
<dbReference type="GO" id="GO:0005198">
    <property type="term" value="F:structural molecule activity"/>
    <property type="evidence" value="ECO:0007669"/>
    <property type="project" value="UniProtKB-UniRule"/>
</dbReference>
<feature type="domain" description="Flagellin C-terminal" evidence="6">
    <location>
        <begin position="302"/>
        <end position="386"/>
    </location>
</feature>
<keyword evidence="8" id="KW-1185">Reference proteome</keyword>
<evidence type="ECO:0000256" key="3">
    <source>
        <dbReference type="RuleBase" id="RU362073"/>
    </source>
</evidence>
<dbReference type="GO" id="GO:0005576">
    <property type="term" value="C:extracellular region"/>
    <property type="evidence" value="ECO:0007669"/>
    <property type="project" value="UniProtKB-SubCell"/>
</dbReference>
<comment type="subcellular location">
    <subcellularLocation>
        <location evidence="3">Secreted</location>
    </subcellularLocation>
    <subcellularLocation>
        <location evidence="3">Bacterial flagellum</location>
    </subcellularLocation>
</comment>
<dbReference type="PANTHER" id="PTHR42792:SF2">
    <property type="entry name" value="FLAGELLIN"/>
    <property type="match status" value="1"/>
</dbReference>
<dbReference type="HOGENOM" id="CLU_011142_2_0_0"/>
<dbReference type="SUPFAM" id="SSF64518">
    <property type="entry name" value="Phase 1 flagellin"/>
    <property type="match status" value="1"/>
</dbReference>
<dbReference type="Gene3D" id="1.20.1330.10">
    <property type="entry name" value="f41 fragment of flagellin, N-terminal domain"/>
    <property type="match status" value="1"/>
</dbReference>
<comment type="function">
    <text evidence="3">Flagellin is the subunit protein which polymerizes to form the filaments of bacterial flagella.</text>
</comment>
<dbReference type="Gene3D" id="6.10.10.10">
    <property type="entry name" value="Flagellar export chaperone, C-terminal domain"/>
    <property type="match status" value="1"/>
</dbReference>
<evidence type="ECO:0000256" key="1">
    <source>
        <dbReference type="ARBA" id="ARBA00005709"/>
    </source>
</evidence>
<evidence type="ECO:0000313" key="7">
    <source>
        <dbReference type="EMBL" id="ADA66652.1"/>
    </source>
</evidence>
<dbReference type="GO" id="GO:0009288">
    <property type="term" value="C:bacterial-type flagellum"/>
    <property type="evidence" value="ECO:0007669"/>
    <property type="project" value="UniProtKB-SubCell"/>
</dbReference>
<evidence type="ECO:0000256" key="2">
    <source>
        <dbReference type="ARBA" id="ARBA00023143"/>
    </source>
</evidence>
<feature type="coiled-coil region" evidence="4">
    <location>
        <begin position="100"/>
        <end position="127"/>
    </location>
</feature>
<name>D2C6R6_THEP2</name>
<evidence type="ECO:0000313" key="8">
    <source>
        <dbReference type="Proteomes" id="UP000000940"/>
    </source>
</evidence>
<dbReference type="AlphaFoldDB" id="D2C6R6"/>
<dbReference type="Gene3D" id="3.30.70.2120">
    <property type="match status" value="1"/>
</dbReference>
<dbReference type="PANTHER" id="PTHR42792">
    <property type="entry name" value="FLAGELLIN"/>
    <property type="match status" value="1"/>
</dbReference>
<dbReference type="KEGG" id="tnp:Tnap_0556"/>
<evidence type="ECO:0000259" key="5">
    <source>
        <dbReference type="Pfam" id="PF00669"/>
    </source>
</evidence>
<dbReference type="InterPro" id="IPR046358">
    <property type="entry name" value="Flagellin_C"/>
</dbReference>